<gene>
    <name evidence="2" type="ORF">DY000_02023829</name>
</gene>
<dbReference type="EMBL" id="QGKV02000299">
    <property type="protein sequence ID" value="KAF3594293.1"/>
    <property type="molecule type" value="Genomic_DNA"/>
</dbReference>
<protein>
    <submittedName>
        <fullName evidence="2">Uncharacterized protein</fullName>
    </submittedName>
</protein>
<keyword evidence="3" id="KW-1185">Reference proteome</keyword>
<evidence type="ECO:0000256" key="1">
    <source>
        <dbReference type="SAM" id="MobiDB-lite"/>
    </source>
</evidence>
<evidence type="ECO:0000313" key="3">
    <source>
        <dbReference type="Proteomes" id="UP000266723"/>
    </source>
</evidence>
<evidence type="ECO:0000313" key="2">
    <source>
        <dbReference type="EMBL" id="KAF3594293.1"/>
    </source>
</evidence>
<reference evidence="2 3" key="1">
    <citation type="journal article" date="2020" name="BMC Genomics">
        <title>Intraspecific diversification of the crop wild relative Brassica cretica Lam. using demographic model selection.</title>
        <authorList>
            <person name="Kioukis A."/>
            <person name="Michalopoulou V.A."/>
            <person name="Briers L."/>
            <person name="Pirintsos S."/>
            <person name="Studholme D.J."/>
            <person name="Pavlidis P."/>
            <person name="Sarris P.F."/>
        </authorList>
    </citation>
    <scope>NUCLEOTIDE SEQUENCE [LARGE SCALE GENOMIC DNA]</scope>
    <source>
        <strain evidence="3">cv. PFS-1207/04</strain>
    </source>
</reference>
<name>A0ABQ7ECF9_BRACR</name>
<comment type="caution">
    <text evidence="2">The sequence shown here is derived from an EMBL/GenBank/DDBJ whole genome shotgun (WGS) entry which is preliminary data.</text>
</comment>
<feature type="region of interest" description="Disordered" evidence="1">
    <location>
        <begin position="1"/>
        <end position="21"/>
    </location>
</feature>
<accession>A0ABQ7ECF9</accession>
<sequence>MGGEPRGTVQDLGGRRRQDSRGFTDLVKTKVLHTITTRIIKDSMRSQGSLSI</sequence>
<proteinExistence type="predicted"/>
<organism evidence="2 3">
    <name type="scientific">Brassica cretica</name>
    <name type="common">Mustard</name>
    <dbReference type="NCBI Taxonomy" id="69181"/>
    <lineage>
        <taxon>Eukaryota</taxon>
        <taxon>Viridiplantae</taxon>
        <taxon>Streptophyta</taxon>
        <taxon>Embryophyta</taxon>
        <taxon>Tracheophyta</taxon>
        <taxon>Spermatophyta</taxon>
        <taxon>Magnoliopsida</taxon>
        <taxon>eudicotyledons</taxon>
        <taxon>Gunneridae</taxon>
        <taxon>Pentapetalae</taxon>
        <taxon>rosids</taxon>
        <taxon>malvids</taxon>
        <taxon>Brassicales</taxon>
        <taxon>Brassicaceae</taxon>
        <taxon>Brassiceae</taxon>
        <taxon>Brassica</taxon>
    </lineage>
</organism>
<dbReference type="Proteomes" id="UP000266723">
    <property type="component" value="Unassembled WGS sequence"/>
</dbReference>